<dbReference type="Proteomes" id="UP000076532">
    <property type="component" value="Unassembled WGS sequence"/>
</dbReference>
<gene>
    <name evidence="2" type="ORF">FIBSPDRAFT_954390</name>
</gene>
<accession>A0A166JBP9</accession>
<feature type="region of interest" description="Disordered" evidence="1">
    <location>
        <begin position="437"/>
        <end position="465"/>
    </location>
</feature>
<proteinExistence type="predicted"/>
<feature type="compositionally biased region" description="Basic residues" evidence="1">
    <location>
        <begin position="136"/>
        <end position="155"/>
    </location>
</feature>
<dbReference type="AlphaFoldDB" id="A0A166JBP9"/>
<keyword evidence="3" id="KW-1185">Reference proteome</keyword>
<feature type="compositionally biased region" description="Pro residues" evidence="1">
    <location>
        <begin position="444"/>
        <end position="460"/>
    </location>
</feature>
<sequence length="547" mass="61142">MEIDLTVSDNELEHLGSQTRAAADLDAHEPRLRVLPEAHVDDAFDFYLDKPTTFDSIINEAPDFGPMQFVPYEPDQNYSDRESSSDTPATTRTPRKTLTDTERKARRAQKAKEKRAREKAEKEAADEDDDSEGPTRKRKARAQKGKDKKKKKQKKSVQDEEDTEEEAEEEILEVAVYIEIESLKPTAAPRKGAKAPAVSIIRRGPSMLPVNASFDDFQTAIAAKTPCNVNMLAVKHFTWKWDQPANSKRKPVTDQDGFCALVASAKVKAKRGAAALTLYMPPPAKDVSWDTGDPGQVEDPFDYDAEVAAQNPELISRSAQLANLSDRSSDARDKLVARYPTGAHPEFPTKAVYKDPNGRFFELTDLRLKVWSAHMANGNATEFQPPEASPHFEDSKKLRLPSKAPAPEVPNHDQLAPPGAWAQHPWPGQFYPGYPSPYTQQAQYPPPNIQQAPPATPIPSPTLNKSPCRARLQKVPLAAFCEKYDISEDNQKKLAILEYRPGNNSVLTLDEKEWKSVAKFSSLGWGEFLEAHTIFCRDVKDGLWDRV</sequence>
<evidence type="ECO:0000313" key="3">
    <source>
        <dbReference type="Proteomes" id="UP000076532"/>
    </source>
</evidence>
<evidence type="ECO:0000313" key="2">
    <source>
        <dbReference type="EMBL" id="KZP20699.1"/>
    </source>
</evidence>
<dbReference type="OrthoDB" id="3056089at2759"/>
<reference evidence="2 3" key="1">
    <citation type="journal article" date="2016" name="Mol. Biol. Evol.">
        <title>Comparative Genomics of Early-Diverging Mushroom-Forming Fungi Provides Insights into the Origins of Lignocellulose Decay Capabilities.</title>
        <authorList>
            <person name="Nagy L.G."/>
            <person name="Riley R."/>
            <person name="Tritt A."/>
            <person name="Adam C."/>
            <person name="Daum C."/>
            <person name="Floudas D."/>
            <person name="Sun H."/>
            <person name="Yadav J.S."/>
            <person name="Pangilinan J."/>
            <person name="Larsson K.H."/>
            <person name="Matsuura K."/>
            <person name="Barry K."/>
            <person name="Labutti K."/>
            <person name="Kuo R."/>
            <person name="Ohm R.A."/>
            <person name="Bhattacharya S.S."/>
            <person name="Shirouzu T."/>
            <person name="Yoshinaga Y."/>
            <person name="Martin F.M."/>
            <person name="Grigoriev I.V."/>
            <person name="Hibbett D.S."/>
        </authorList>
    </citation>
    <scope>NUCLEOTIDE SEQUENCE [LARGE SCALE GENOMIC DNA]</scope>
    <source>
        <strain evidence="2 3">CBS 109695</strain>
    </source>
</reference>
<protein>
    <submittedName>
        <fullName evidence="2">Uncharacterized protein</fullName>
    </submittedName>
</protein>
<feature type="region of interest" description="Disordered" evidence="1">
    <location>
        <begin position="63"/>
        <end position="168"/>
    </location>
</feature>
<feature type="region of interest" description="Disordered" evidence="1">
    <location>
        <begin position="401"/>
        <end position="422"/>
    </location>
</feature>
<organism evidence="2 3">
    <name type="scientific">Athelia psychrophila</name>
    <dbReference type="NCBI Taxonomy" id="1759441"/>
    <lineage>
        <taxon>Eukaryota</taxon>
        <taxon>Fungi</taxon>
        <taxon>Dikarya</taxon>
        <taxon>Basidiomycota</taxon>
        <taxon>Agaricomycotina</taxon>
        <taxon>Agaricomycetes</taxon>
        <taxon>Agaricomycetidae</taxon>
        <taxon>Atheliales</taxon>
        <taxon>Atheliaceae</taxon>
        <taxon>Athelia</taxon>
    </lineage>
</organism>
<feature type="compositionally biased region" description="Acidic residues" evidence="1">
    <location>
        <begin position="159"/>
        <end position="168"/>
    </location>
</feature>
<dbReference type="EMBL" id="KV417553">
    <property type="protein sequence ID" value="KZP20699.1"/>
    <property type="molecule type" value="Genomic_DNA"/>
</dbReference>
<feature type="compositionally biased region" description="Basic residues" evidence="1">
    <location>
        <begin position="104"/>
        <end position="114"/>
    </location>
</feature>
<evidence type="ECO:0000256" key="1">
    <source>
        <dbReference type="SAM" id="MobiDB-lite"/>
    </source>
</evidence>
<name>A0A166JBP9_9AGAM</name>